<accession>A0A8J7YVI4</accession>
<dbReference type="Gene3D" id="2.60.40.1120">
    <property type="entry name" value="Carboxypeptidase-like, regulatory domain"/>
    <property type="match status" value="1"/>
</dbReference>
<feature type="compositionally biased region" description="Basic and acidic residues" evidence="1">
    <location>
        <begin position="245"/>
        <end position="265"/>
    </location>
</feature>
<dbReference type="SUPFAM" id="SSF49464">
    <property type="entry name" value="Carboxypeptidase regulatory domain-like"/>
    <property type="match status" value="1"/>
</dbReference>
<dbReference type="EMBL" id="JAACVF010000138">
    <property type="protein sequence ID" value="NCN65412.1"/>
    <property type="molecule type" value="Genomic_DNA"/>
</dbReference>
<sequence>MSPKTKFRNLNKNLKIRNFRNFVQVVFILFLIILLTNVILQCSLAAEIKGKVVGINGENLSGAEVKIYEGINLMQKVVTVNGTYTINLGAGNYFVVVTYIDKKENLYIDSINLAIGQNETKSIDFSLIAQYTNFSDADIPPALEDIFKMETNLTGSSQPNGSNGTNLPASGDISSNILLLVIIFAIVIIFVFFYILYVYYKAENIEEKIDVVETIIKKGETGKEAEEKQRAAITTHPIPSAATPLEKEESNKKEGGKAEKKEEDADKKEQYKVMIQKERENLLLSLTENERIVINVLMEHEGDLLRTEIARGTKLPKSSLAMALKKLEDRKIIEIDKTFTIHKVKFTTWFKSFL</sequence>
<evidence type="ECO:0000256" key="2">
    <source>
        <dbReference type="SAM" id="Phobius"/>
    </source>
</evidence>
<reference evidence="4" key="1">
    <citation type="submission" date="2019-11" db="EMBL/GenBank/DDBJ databases">
        <title>Lipid analysis of CO2-rich subsurface aquifers suggests an autotrophy-based deep biosphere with lysolipids enriched in CPR bacteria.</title>
        <authorList>
            <person name="Probst A.J."/>
            <person name="Elling F.J."/>
            <person name="Castelle C.J."/>
            <person name="Zhu Q."/>
            <person name="Elvert M."/>
            <person name="Birarda G."/>
            <person name="Holman H.-Y."/>
            <person name="Lane K.R."/>
            <person name="Ladd B."/>
            <person name="Ryan M.C."/>
            <person name="Woyke T."/>
            <person name="Hinrichs K.-U."/>
            <person name="Banfield J.F."/>
        </authorList>
    </citation>
    <scope>NUCLEOTIDE SEQUENCE</scope>
    <source>
        <strain evidence="3">CG_2015-01_33_1645</strain>
        <strain evidence="4">CG_2015-04_33_537</strain>
    </source>
</reference>
<dbReference type="SUPFAM" id="SSF46785">
    <property type="entry name" value="Winged helix' DNA-binding domain"/>
    <property type="match status" value="1"/>
</dbReference>
<dbReference type="EMBL" id="JAACQH010000126">
    <property type="protein sequence ID" value="NCS91897.1"/>
    <property type="molecule type" value="Genomic_DNA"/>
</dbReference>
<dbReference type="InterPro" id="IPR008969">
    <property type="entry name" value="CarboxyPept-like_regulatory"/>
</dbReference>
<dbReference type="InterPro" id="IPR036390">
    <property type="entry name" value="WH_DNA-bd_sf"/>
</dbReference>
<feature type="transmembrane region" description="Helical" evidence="2">
    <location>
        <begin position="177"/>
        <end position="200"/>
    </location>
</feature>
<evidence type="ECO:0000313" key="5">
    <source>
        <dbReference type="Proteomes" id="UP000738826"/>
    </source>
</evidence>
<evidence type="ECO:0000256" key="1">
    <source>
        <dbReference type="SAM" id="MobiDB-lite"/>
    </source>
</evidence>
<dbReference type="Proteomes" id="UP000738826">
    <property type="component" value="Unassembled WGS sequence"/>
</dbReference>
<keyword evidence="2" id="KW-0812">Transmembrane</keyword>
<name>A0A8J7YVI4_9ARCH</name>
<proteinExistence type="predicted"/>
<gene>
    <name evidence="4" type="ORF">GW779_05805</name>
    <name evidence="3" type="ORF">GW910_05065</name>
</gene>
<feature type="transmembrane region" description="Helical" evidence="2">
    <location>
        <begin position="21"/>
        <end position="40"/>
    </location>
</feature>
<protein>
    <submittedName>
        <fullName evidence="4">Uncharacterized protein</fullName>
    </submittedName>
</protein>
<dbReference type="Proteomes" id="UP000768163">
    <property type="component" value="Unassembled WGS sequence"/>
</dbReference>
<evidence type="ECO:0000313" key="3">
    <source>
        <dbReference type="EMBL" id="NCN65412.1"/>
    </source>
</evidence>
<feature type="region of interest" description="Disordered" evidence="1">
    <location>
        <begin position="223"/>
        <end position="265"/>
    </location>
</feature>
<evidence type="ECO:0000313" key="4">
    <source>
        <dbReference type="EMBL" id="NCS91897.1"/>
    </source>
</evidence>
<keyword evidence="2" id="KW-1133">Transmembrane helix</keyword>
<organism evidence="4 5">
    <name type="scientific">Candidatus Altarchaeum hamiconexum</name>
    <dbReference type="NCBI Taxonomy" id="1803513"/>
    <lineage>
        <taxon>Archaea</taxon>
        <taxon>Candidatus Altarchaeota</taxon>
        <taxon>Candidatus Altiarchaeia</taxon>
        <taxon>Candidatus Altarchaeales</taxon>
        <taxon>Candidatus Altarchaeaceae</taxon>
        <taxon>Candidatus Altarchaeum</taxon>
    </lineage>
</organism>
<keyword evidence="2" id="KW-0472">Membrane</keyword>
<dbReference type="AlphaFoldDB" id="A0A8J7YVI4"/>
<comment type="caution">
    <text evidence="4">The sequence shown here is derived from an EMBL/GenBank/DDBJ whole genome shotgun (WGS) entry which is preliminary data.</text>
</comment>